<dbReference type="PROSITE" id="PS50931">
    <property type="entry name" value="HTH_LYSR"/>
    <property type="match status" value="1"/>
</dbReference>
<evidence type="ECO:0000313" key="6">
    <source>
        <dbReference type="EMBL" id="WFE89852.1"/>
    </source>
</evidence>
<keyword evidence="3" id="KW-0238">DNA-binding</keyword>
<evidence type="ECO:0000256" key="2">
    <source>
        <dbReference type="ARBA" id="ARBA00023015"/>
    </source>
</evidence>
<reference evidence="6 7" key="1">
    <citation type="submission" date="2023-03" db="EMBL/GenBank/DDBJ databases">
        <title>Roseibium porphyridii sp. nov. and Roseibium rhodosorbium sp. nov. isolated from marine algae, Porphyridium cruentum and Rhodosorus marinus, respectively.</title>
        <authorList>
            <person name="Lee M.W."/>
            <person name="Choi B.J."/>
            <person name="Lee J.K."/>
            <person name="Choi D.G."/>
            <person name="Baek J.H."/>
            <person name="Bayburt H."/>
            <person name="Kim J.M."/>
            <person name="Han D.M."/>
            <person name="Kim K.H."/>
            <person name="Jeon C.O."/>
        </authorList>
    </citation>
    <scope>NUCLEOTIDE SEQUENCE [LARGE SCALE GENOMIC DNA]</scope>
    <source>
        <strain evidence="6 7">KMA01</strain>
    </source>
</reference>
<evidence type="ECO:0000256" key="3">
    <source>
        <dbReference type="ARBA" id="ARBA00023125"/>
    </source>
</evidence>
<evidence type="ECO:0000256" key="1">
    <source>
        <dbReference type="ARBA" id="ARBA00009437"/>
    </source>
</evidence>
<accession>A0ABY8F6Z2</accession>
<dbReference type="PANTHER" id="PTHR30126:SF40">
    <property type="entry name" value="HTH-TYPE TRANSCRIPTIONAL REGULATOR GLTR"/>
    <property type="match status" value="1"/>
</dbReference>
<dbReference type="InterPro" id="IPR005119">
    <property type="entry name" value="LysR_subst-bd"/>
</dbReference>
<feature type="domain" description="HTH lysR-type" evidence="5">
    <location>
        <begin position="8"/>
        <end position="65"/>
    </location>
</feature>
<dbReference type="PANTHER" id="PTHR30126">
    <property type="entry name" value="HTH-TYPE TRANSCRIPTIONAL REGULATOR"/>
    <property type="match status" value="1"/>
</dbReference>
<proteinExistence type="inferred from homology"/>
<evidence type="ECO:0000259" key="5">
    <source>
        <dbReference type="PROSITE" id="PS50931"/>
    </source>
</evidence>
<evidence type="ECO:0000313" key="7">
    <source>
        <dbReference type="Proteomes" id="UP001209803"/>
    </source>
</evidence>
<keyword evidence="7" id="KW-1185">Reference proteome</keyword>
<dbReference type="PRINTS" id="PR00039">
    <property type="entry name" value="HTHLYSR"/>
</dbReference>
<dbReference type="InterPro" id="IPR036390">
    <property type="entry name" value="WH_DNA-bd_sf"/>
</dbReference>
<dbReference type="Gene3D" id="1.10.10.10">
    <property type="entry name" value="Winged helix-like DNA-binding domain superfamily/Winged helix DNA-binding domain"/>
    <property type="match status" value="1"/>
</dbReference>
<dbReference type="EMBL" id="CP120863">
    <property type="protein sequence ID" value="WFE89852.1"/>
    <property type="molecule type" value="Genomic_DNA"/>
</dbReference>
<dbReference type="Pfam" id="PF00126">
    <property type="entry name" value="HTH_1"/>
    <property type="match status" value="1"/>
</dbReference>
<dbReference type="SUPFAM" id="SSF53850">
    <property type="entry name" value="Periplasmic binding protein-like II"/>
    <property type="match status" value="1"/>
</dbReference>
<keyword evidence="4" id="KW-0804">Transcription</keyword>
<gene>
    <name evidence="6" type="ORF">K1718_00400</name>
</gene>
<dbReference type="Gene3D" id="3.40.190.290">
    <property type="match status" value="1"/>
</dbReference>
<keyword evidence="2" id="KW-0805">Transcription regulation</keyword>
<evidence type="ECO:0000256" key="4">
    <source>
        <dbReference type="ARBA" id="ARBA00023163"/>
    </source>
</evidence>
<dbReference type="InterPro" id="IPR000847">
    <property type="entry name" value="LysR_HTH_N"/>
</dbReference>
<organism evidence="6 7">
    <name type="scientific">Roseibium porphyridii</name>
    <dbReference type="NCBI Taxonomy" id="2866279"/>
    <lineage>
        <taxon>Bacteria</taxon>
        <taxon>Pseudomonadati</taxon>
        <taxon>Pseudomonadota</taxon>
        <taxon>Alphaproteobacteria</taxon>
        <taxon>Hyphomicrobiales</taxon>
        <taxon>Stappiaceae</taxon>
        <taxon>Roseibium</taxon>
    </lineage>
</organism>
<dbReference type="InterPro" id="IPR036388">
    <property type="entry name" value="WH-like_DNA-bd_sf"/>
</dbReference>
<protein>
    <submittedName>
        <fullName evidence="6">LysR family transcriptional regulator</fullName>
    </submittedName>
</protein>
<dbReference type="Pfam" id="PF03466">
    <property type="entry name" value="LysR_substrate"/>
    <property type="match status" value="1"/>
</dbReference>
<comment type="similarity">
    <text evidence="1">Belongs to the LysR transcriptional regulatory family.</text>
</comment>
<dbReference type="CDD" id="cd05466">
    <property type="entry name" value="PBP2_LTTR_substrate"/>
    <property type="match status" value="1"/>
</dbReference>
<dbReference type="RefSeq" id="WP_265680123.1">
    <property type="nucleotide sequence ID" value="NZ_CP120863.1"/>
</dbReference>
<sequence>METAVQELNWNLLRTFFAIAEERSITKAAARLGLRQPSVSSSLQKLEAQLGCQLVFRDSRSFELTLRGEKVYQECKEIFLSTERIHSLVRDATDEEQGELNYHIISNLTSPLLDELFRLYHQRYPSVMFRGKVQNSQDILESILKGNVSIGICLLPKPVVNLPSVRLFREEFKVFCGAEHAYFGQSPISLRDLRREPFISFSCATDASGLEPMTDLRNRAKIGQRTTGESTNFEEVRRMIVAGLGIGILPYPAVKDDVENGVLWPIEIADEAIGADVYLVHASEQDLKPSETKFVELVKELKELYPDLA</sequence>
<dbReference type="Proteomes" id="UP001209803">
    <property type="component" value="Chromosome"/>
</dbReference>
<name>A0ABY8F6Z2_9HYPH</name>
<dbReference type="SUPFAM" id="SSF46785">
    <property type="entry name" value="Winged helix' DNA-binding domain"/>
    <property type="match status" value="1"/>
</dbReference>